<dbReference type="RefSeq" id="WP_211464239.1">
    <property type="nucleotide sequence ID" value="NZ_JAGSXH010000006.1"/>
</dbReference>
<dbReference type="GO" id="GO:0004016">
    <property type="term" value="F:adenylate cyclase activity"/>
    <property type="evidence" value="ECO:0007669"/>
    <property type="project" value="UniProtKB-ARBA"/>
</dbReference>
<keyword evidence="4" id="KW-1185">Reference proteome</keyword>
<feature type="compositionally biased region" description="Low complexity" evidence="1">
    <location>
        <begin position="236"/>
        <end position="246"/>
    </location>
</feature>
<protein>
    <recommendedName>
        <fullName evidence="2">Guanylate cyclase domain-containing protein</fullName>
    </recommendedName>
</protein>
<evidence type="ECO:0000313" key="4">
    <source>
        <dbReference type="Proteomes" id="UP000677913"/>
    </source>
</evidence>
<comment type="caution">
    <text evidence="3">The sequence shown here is derived from an EMBL/GenBank/DDBJ whole genome shotgun (WGS) entry which is preliminary data.</text>
</comment>
<feature type="domain" description="Guanylate cyclase" evidence="2">
    <location>
        <begin position="56"/>
        <end position="125"/>
    </location>
</feature>
<dbReference type="InterPro" id="IPR001054">
    <property type="entry name" value="A/G_cyclase"/>
</dbReference>
<feature type="region of interest" description="Disordered" evidence="1">
    <location>
        <begin position="193"/>
        <end position="249"/>
    </location>
</feature>
<organism evidence="3 4">
    <name type="scientific">Actinocrinis puniceicyclus</name>
    <dbReference type="NCBI Taxonomy" id="977794"/>
    <lineage>
        <taxon>Bacteria</taxon>
        <taxon>Bacillati</taxon>
        <taxon>Actinomycetota</taxon>
        <taxon>Actinomycetes</taxon>
        <taxon>Catenulisporales</taxon>
        <taxon>Actinospicaceae</taxon>
        <taxon>Actinocrinis</taxon>
    </lineage>
</organism>
<feature type="compositionally biased region" description="Basic and acidic residues" evidence="1">
    <location>
        <begin position="200"/>
        <end position="232"/>
    </location>
</feature>
<evidence type="ECO:0000256" key="1">
    <source>
        <dbReference type="SAM" id="MobiDB-lite"/>
    </source>
</evidence>
<dbReference type="PROSITE" id="PS50125">
    <property type="entry name" value="GUANYLATE_CYCLASE_2"/>
    <property type="match status" value="1"/>
</dbReference>
<dbReference type="EMBL" id="JAGSXH010000006">
    <property type="protein sequence ID" value="MBS2962011.1"/>
    <property type="molecule type" value="Genomic_DNA"/>
</dbReference>
<accession>A0A8J7WGU3</accession>
<dbReference type="SUPFAM" id="SSF55073">
    <property type="entry name" value="Nucleotide cyclase"/>
    <property type="match status" value="1"/>
</dbReference>
<dbReference type="AlphaFoldDB" id="A0A8J7WGU3"/>
<evidence type="ECO:0000259" key="2">
    <source>
        <dbReference type="PROSITE" id="PS50125"/>
    </source>
</evidence>
<gene>
    <name evidence="3" type="ORF">KGA66_03055</name>
</gene>
<name>A0A8J7WGU3_9ACTN</name>
<dbReference type="InterPro" id="IPR029787">
    <property type="entry name" value="Nucleotide_cyclase"/>
</dbReference>
<dbReference type="Gene3D" id="3.30.70.1230">
    <property type="entry name" value="Nucleotide cyclase"/>
    <property type="match status" value="1"/>
</dbReference>
<dbReference type="Proteomes" id="UP000677913">
    <property type="component" value="Unassembled WGS sequence"/>
</dbReference>
<evidence type="ECO:0000313" key="3">
    <source>
        <dbReference type="EMBL" id="MBS2962011.1"/>
    </source>
</evidence>
<dbReference type="GO" id="GO:0009190">
    <property type="term" value="P:cyclic nucleotide biosynthetic process"/>
    <property type="evidence" value="ECO:0007669"/>
    <property type="project" value="InterPro"/>
</dbReference>
<reference evidence="3" key="1">
    <citation type="submission" date="2021-04" db="EMBL/GenBank/DDBJ databases">
        <title>Genome based classification of Actinospica acidithermotolerans sp. nov., an actinobacterium isolated from an Indonesian hot spring.</title>
        <authorList>
            <person name="Kusuma A.B."/>
            <person name="Putra K.E."/>
            <person name="Nafisah S."/>
            <person name="Loh J."/>
            <person name="Nouioui I."/>
            <person name="Goodfellow M."/>
        </authorList>
    </citation>
    <scope>NUCLEOTIDE SEQUENCE</scope>
    <source>
        <strain evidence="3">DSM 45618</strain>
    </source>
</reference>
<sequence length="287" mass="30963">MSDALHQLVVCADIERSGSIRDTARPAVREGLHSLFISSLTKVGVGPLLYHKEDRGDGVLVLVEPSVPKARLLGRWILEINEQLRELNQDRRRPVRLRLGLHCGEVRRDGAGVSGKAIDLTFRLTDSDVARETLAEAPDATLVVIVSDWLFTDVVAGGGPYIESRGYRRVRVTGRSVDADAWVYVPRIGVPTGDAGNAKESAKDNAKESAKEAKPGTEAGTEREPDGARPVETDAPAEPACAQAAAGTVADERRTINTEVYNKIGRIDRVAVLGVVKNSSIRAADDE</sequence>
<dbReference type="GO" id="GO:0035556">
    <property type="term" value="P:intracellular signal transduction"/>
    <property type="evidence" value="ECO:0007669"/>
    <property type="project" value="InterPro"/>
</dbReference>
<proteinExistence type="predicted"/>